<dbReference type="AlphaFoldDB" id="A0A5C6T038"/>
<keyword evidence="1" id="KW-0472">Membrane</keyword>
<comment type="caution">
    <text evidence="2">The sequence shown here is derived from an EMBL/GenBank/DDBJ whole genome shotgun (WGS) entry which is preliminary data.</text>
</comment>
<feature type="transmembrane region" description="Helical" evidence="1">
    <location>
        <begin position="161"/>
        <end position="179"/>
    </location>
</feature>
<accession>A0A5C6T038</accession>
<dbReference type="PANTHER" id="PTHR42910">
    <property type="entry name" value="TRANSPORTER SCO4007-RELATED"/>
    <property type="match status" value="1"/>
</dbReference>
<organism evidence="2 3">
    <name type="scientific">Fusarium oxysporum f. sp. cubense</name>
    <dbReference type="NCBI Taxonomy" id="61366"/>
    <lineage>
        <taxon>Eukaryota</taxon>
        <taxon>Fungi</taxon>
        <taxon>Dikarya</taxon>
        <taxon>Ascomycota</taxon>
        <taxon>Pezizomycotina</taxon>
        <taxon>Sordariomycetes</taxon>
        <taxon>Hypocreomycetidae</taxon>
        <taxon>Hypocreales</taxon>
        <taxon>Nectriaceae</taxon>
        <taxon>Fusarium</taxon>
        <taxon>Fusarium oxysporum species complex</taxon>
    </lineage>
</organism>
<feature type="transmembrane region" description="Helical" evidence="1">
    <location>
        <begin position="247"/>
        <end position="267"/>
    </location>
</feature>
<proteinExistence type="predicted"/>
<keyword evidence="1" id="KW-0812">Transmembrane</keyword>
<feature type="transmembrane region" description="Helical" evidence="1">
    <location>
        <begin position="274"/>
        <end position="297"/>
    </location>
</feature>
<feature type="transmembrane region" description="Helical" evidence="1">
    <location>
        <begin position="130"/>
        <end position="149"/>
    </location>
</feature>
<protein>
    <recommendedName>
        <fullName evidence="4">Transporter ygaY</fullName>
    </recommendedName>
</protein>
<dbReference type="InterPro" id="IPR036259">
    <property type="entry name" value="MFS_trans_sf"/>
</dbReference>
<keyword evidence="1" id="KW-1133">Transmembrane helix</keyword>
<dbReference type="SUPFAM" id="SSF103473">
    <property type="entry name" value="MFS general substrate transporter"/>
    <property type="match status" value="1"/>
</dbReference>
<dbReference type="EMBL" id="VMNF01000007">
    <property type="protein sequence ID" value="TXC03749.1"/>
    <property type="molecule type" value="Genomic_DNA"/>
</dbReference>
<dbReference type="PANTHER" id="PTHR42910:SF1">
    <property type="entry name" value="MAJOR FACILITATOR SUPERFAMILY (MFS) PROFILE DOMAIN-CONTAINING PROTEIN"/>
    <property type="match status" value="1"/>
</dbReference>
<name>A0A5C6T038_FUSOC</name>
<reference evidence="2 3" key="1">
    <citation type="submission" date="2019-07" db="EMBL/GenBank/DDBJ databases">
        <title>The First High-Quality Draft Genome Sequence of the Causal Agent of the Current Panama Disease Epidemic.</title>
        <authorList>
            <person name="Warmington R.J."/>
            <person name="Kay W."/>
            <person name="Jeffries A."/>
            <person name="Bebber D."/>
            <person name="Moore K."/>
            <person name="Studholme D.J."/>
        </authorList>
    </citation>
    <scope>NUCLEOTIDE SEQUENCE [LARGE SCALE GENOMIC DNA]</scope>
    <source>
        <strain evidence="2 3">TR4</strain>
    </source>
</reference>
<feature type="transmembrane region" description="Helical" evidence="1">
    <location>
        <begin position="191"/>
        <end position="211"/>
    </location>
</feature>
<evidence type="ECO:0008006" key="4">
    <source>
        <dbReference type="Google" id="ProtNLM"/>
    </source>
</evidence>
<dbReference type="Gene3D" id="1.20.1250.20">
    <property type="entry name" value="MFS general substrate transporter like domains"/>
    <property type="match status" value="1"/>
</dbReference>
<dbReference type="Proteomes" id="UP000321331">
    <property type="component" value="Unassembled WGS sequence"/>
</dbReference>
<evidence type="ECO:0000313" key="2">
    <source>
        <dbReference type="EMBL" id="TXC03749.1"/>
    </source>
</evidence>
<feature type="transmembrane region" description="Helical" evidence="1">
    <location>
        <begin position="309"/>
        <end position="331"/>
    </location>
</feature>
<gene>
    <name evidence="2" type="ORF">FocTR4_00002288</name>
</gene>
<sequence>MDDLTPLDAVPPGPEAFHGQVDSGNVQSSNLTLSAHGKFWLLLKTLDYCPRQCRWDSKHPTPLSWGLRLLFAFSGAFTVGKLYYNHPILNILAEDFDIGLEKASQIPTLMQAGYEWLGLYITTSFSTFHALYFLVALTTVTPQVILLLLAQLAPFFRRATMISIVSGGLFMSILLARIISGVVTQYESWRIVYWISFGLQYLMLIMLFLFLPDYPPVHSSGHITYFKIIYTIVMIPLRQPLLVQTSMMAFFVGAAVVSYWTVLTFLLSSSIFNLSTLAIGLFALVGMLPFLIILSSQASSPTATTRRNFVGTFFLAGPIIQGLLVDLCLVVSQTANRAQLPAAEPQPEIA</sequence>
<evidence type="ECO:0000313" key="3">
    <source>
        <dbReference type="Proteomes" id="UP000321331"/>
    </source>
</evidence>
<evidence type="ECO:0000256" key="1">
    <source>
        <dbReference type="SAM" id="Phobius"/>
    </source>
</evidence>